<evidence type="ECO:0000256" key="4">
    <source>
        <dbReference type="ARBA" id="ARBA00023157"/>
    </source>
</evidence>
<dbReference type="Gene3D" id="2.10.25.10">
    <property type="entry name" value="Laminin"/>
    <property type="match status" value="3"/>
</dbReference>
<feature type="domain" description="EGF-like" evidence="7">
    <location>
        <begin position="148"/>
        <end position="186"/>
    </location>
</feature>
<dbReference type="PANTHER" id="PTHR24049">
    <property type="entry name" value="CRUMBS FAMILY MEMBER"/>
    <property type="match status" value="1"/>
</dbReference>
<dbReference type="PANTHER" id="PTHR24049:SF22">
    <property type="entry name" value="DROSOPHILA CRUMBS HOMOLOG"/>
    <property type="match status" value="1"/>
</dbReference>
<dbReference type="SMART" id="SM00181">
    <property type="entry name" value="EGF"/>
    <property type="match status" value="4"/>
</dbReference>
<protein>
    <recommendedName>
        <fullName evidence="7">EGF-like domain-containing protein</fullName>
    </recommendedName>
</protein>
<reference evidence="8 9" key="1">
    <citation type="submission" date="2024-04" db="EMBL/GenBank/DDBJ databases">
        <authorList>
            <consortium name="Genoscope - CEA"/>
            <person name="William W."/>
        </authorList>
    </citation>
    <scope>NUCLEOTIDE SEQUENCE [LARGE SCALE GENOMIC DNA]</scope>
</reference>
<dbReference type="EMBL" id="CAXITT010000591">
    <property type="protein sequence ID" value="CAL1544023.1"/>
    <property type="molecule type" value="Genomic_DNA"/>
</dbReference>
<keyword evidence="9" id="KW-1185">Reference proteome</keyword>
<feature type="domain" description="EGF-like" evidence="7">
    <location>
        <begin position="111"/>
        <end position="147"/>
    </location>
</feature>
<feature type="disulfide bond" evidence="5">
    <location>
        <begin position="137"/>
        <end position="146"/>
    </location>
</feature>
<dbReference type="GO" id="GO:0045197">
    <property type="term" value="P:establishment or maintenance of epithelial cell apical/basal polarity"/>
    <property type="evidence" value="ECO:0007669"/>
    <property type="project" value="TreeGrafter"/>
</dbReference>
<accession>A0AAV2IH25</accession>
<feature type="disulfide bond" evidence="5">
    <location>
        <begin position="58"/>
        <end position="67"/>
    </location>
</feature>
<dbReference type="PROSITE" id="PS50026">
    <property type="entry name" value="EGF_3"/>
    <property type="match status" value="4"/>
</dbReference>
<organism evidence="8 9">
    <name type="scientific">Lymnaea stagnalis</name>
    <name type="common">Great pond snail</name>
    <name type="synonym">Helix stagnalis</name>
    <dbReference type="NCBI Taxonomy" id="6523"/>
    <lineage>
        <taxon>Eukaryota</taxon>
        <taxon>Metazoa</taxon>
        <taxon>Spiralia</taxon>
        <taxon>Lophotrochozoa</taxon>
        <taxon>Mollusca</taxon>
        <taxon>Gastropoda</taxon>
        <taxon>Heterobranchia</taxon>
        <taxon>Euthyneura</taxon>
        <taxon>Panpulmonata</taxon>
        <taxon>Hygrophila</taxon>
        <taxon>Lymnaeoidea</taxon>
        <taxon>Lymnaeidae</taxon>
        <taxon>Lymnaea</taxon>
    </lineage>
</organism>
<dbReference type="GO" id="GO:0007157">
    <property type="term" value="P:heterophilic cell-cell adhesion via plasma membrane cell adhesion molecules"/>
    <property type="evidence" value="ECO:0007669"/>
    <property type="project" value="TreeGrafter"/>
</dbReference>
<dbReference type="InterPro" id="IPR001881">
    <property type="entry name" value="EGF-like_Ca-bd_dom"/>
</dbReference>
<dbReference type="SMART" id="SM00179">
    <property type="entry name" value="EGF_CA"/>
    <property type="match status" value="1"/>
</dbReference>
<keyword evidence="4 5" id="KW-1015">Disulfide bond</keyword>
<comment type="caution">
    <text evidence="5">Lacks conserved residue(s) required for the propagation of feature annotation.</text>
</comment>
<dbReference type="GO" id="GO:0032991">
    <property type="term" value="C:protein-containing complex"/>
    <property type="evidence" value="ECO:0007669"/>
    <property type="project" value="TreeGrafter"/>
</dbReference>
<dbReference type="PROSITE" id="PS00022">
    <property type="entry name" value="EGF_1"/>
    <property type="match status" value="4"/>
</dbReference>
<dbReference type="PROSITE" id="PS00010">
    <property type="entry name" value="ASX_HYDROXYL"/>
    <property type="match status" value="1"/>
</dbReference>
<dbReference type="SUPFAM" id="SSF57196">
    <property type="entry name" value="EGF/Laminin"/>
    <property type="match status" value="3"/>
</dbReference>
<evidence type="ECO:0000256" key="1">
    <source>
        <dbReference type="ARBA" id="ARBA00022536"/>
    </source>
</evidence>
<feature type="disulfide bond" evidence="5">
    <location>
        <begin position="76"/>
        <end position="86"/>
    </location>
</feature>
<evidence type="ECO:0000256" key="2">
    <source>
        <dbReference type="ARBA" id="ARBA00022729"/>
    </source>
</evidence>
<proteinExistence type="predicted"/>
<evidence type="ECO:0000313" key="9">
    <source>
        <dbReference type="Proteomes" id="UP001497497"/>
    </source>
</evidence>
<dbReference type="InterPro" id="IPR000742">
    <property type="entry name" value="EGF"/>
</dbReference>
<feature type="disulfide bond" evidence="5">
    <location>
        <begin position="98"/>
        <end position="107"/>
    </location>
</feature>
<comment type="caution">
    <text evidence="8">The sequence shown here is derived from an EMBL/GenBank/DDBJ whole genome shotgun (WGS) entry which is preliminary data.</text>
</comment>
<evidence type="ECO:0000256" key="5">
    <source>
        <dbReference type="PROSITE-ProRule" id="PRU00076"/>
    </source>
</evidence>
<keyword evidence="2 6" id="KW-0732">Signal</keyword>
<gene>
    <name evidence="8" type="ORF">GSLYS_00017536001</name>
</gene>
<keyword evidence="1 5" id="KW-0245">EGF-like domain</keyword>
<feature type="chain" id="PRO_5044022001" description="EGF-like domain-containing protein" evidence="6">
    <location>
        <begin position="20"/>
        <end position="193"/>
    </location>
</feature>
<dbReference type="InterPro" id="IPR051022">
    <property type="entry name" value="Notch_Cell-Fate_Det"/>
</dbReference>
<dbReference type="InterPro" id="IPR000152">
    <property type="entry name" value="EGF-type_Asp/Asn_hydroxyl_site"/>
</dbReference>
<dbReference type="Proteomes" id="UP001497497">
    <property type="component" value="Unassembled WGS sequence"/>
</dbReference>
<name>A0AAV2IH25_LYMST</name>
<feature type="signal peptide" evidence="6">
    <location>
        <begin position="1"/>
        <end position="19"/>
    </location>
</feature>
<dbReference type="GO" id="GO:0005886">
    <property type="term" value="C:plasma membrane"/>
    <property type="evidence" value="ECO:0007669"/>
    <property type="project" value="TreeGrafter"/>
</dbReference>
<feature type="disulfide bond" evidence="5">
    <location>
        <begin position="176"/>
        <end position="185"/>
    </location>
</feature>
<evidence type="ECO:0000313" key="8">
    <source>
        <dbReference type="EMBL" id="CAL1544023.1"/>
    </source>
</evidence>
<evidence type="ECO:0000259" key="7">
    <source>
        <dbReference type="PROSITE" id="PS50026"/>
    </source>
</evidence>
<evidence type="ECO:0000256" key="3">
    <source>
        <dbReference type="ARBA" id="ARBA00022737"/>
    </source>
</evidence>
<dbReference type="AlphaFoldDB" id="A0AAV2IH25"/>
<dbReference type="GO" id="GO:0005509">
    <property type="term" value="F:calcium ion binding"/>
    <property type="evidence" value="ECO:0007669"/>
    <property type="project" value="InterPro"/>
</dbReference>
<feature type="domain" description="EGF-like" evidence="7">
    <location>
        <begin position="32"/>
        <end position="68"/>
    </location>
</feature>
<sequence>MFGLQYVLAVTLLTSLVHGQTTDDSALLLVGTYGECGGIKCDNYAVCKIENGRPKCYCEDGSTGVICQVVTIKRGCTLDCKNDAVCQVDADKKQKCVCPDGFYGALCQYQGTPSCSNHKCYNNGVCQVIQGIRYCDCPLGFDGPKCENINWCQRKKVVCFNSGDCMNETKDFKCKCLTGFTGRFCELDVTIDG</sequence>
<feature type="domain" description="EGF-like" evidence="7">
    <location>
        <begin position="72"/>
        <end position="108"/>
    </location>
</feature>
<keyword evidence="3" id="KW-0677">Repeat</keyword>
<dbReference type="PROSITE" id="PS01186">
    <property type="entry name" value="EGF_2"/>
    <property type="match status" value="3"/>
</dbReference>
<evidence type="ECO:0000256" key="6">
    <source>
        <dbReference type="SAM" id="SignalP"/>
    </source>
</evidence>